<dbReference type="InterPro" id="IPR055170">
    <property type="entry name" value="GFO_IDH_MocA-like_dom"/>
</dbReference>
<accession>F0M4K8</accession>
<evidence type="ECO:0000256" key="2">
    <source>
        <dbReference type="ARBA" id="ARBA00023002"/>
    </source>
</evidence>
<dbReference type="STRING" id="930171.Asphe3_34530"/>
<dbReference type="GO" id="GO:0016491">
    <property type="term" value="F:oxidoreductase activity"/>
    <property type="evidence" value="ECO:0007669"/>
    <property type="project" value="UniProtKB-KW"/>
</dbReference>
<dbReference type="EMBL" id="CP002379">
    <property type="protein sequence ID" value="ADX74555.1"/>
    <property type="molecule type" value="Genomic_DNA"/>
</dbReference>
<dbReference type="InterPro" id="IPR036291">
    <property type="entry name" value="NAD(P)-bd_dom_sf"/>
</dbReference>
<dbReference type="KEGG" id="apn:Asphe3_34530"/>
<dbReference type="GO" id="GO:0000166">
    <property type="term" value="F:nucleotide binding"/>
    <property type="evidence" value="ECO:0007669"/>
    <property type="project" value="InterPro"/>
</dbReference>
<dbReference type="InterPro" id="IPR000683">
    <property type="entry name" value="Gfo/Idh/MocA-like_OxRdtase_N"/>
</dbReference>
<evidence type="ECO:0000313" key="7">
    <source>
        <dbReference type="EMBL" id="ADX74555.1"/>
    </source>
</evidence>
<reference evidence="7 8" key="1">
    <citation type="journal article" date="2011" name="Stand. Genomic Sci.">
        <title>Complete genome sequence of Arthrobacter phenanthrenivorans type strain (Sphe3).</title>
        <authorList>
            <person name="Kallimanis A."/>
            <person name="Labutti K.M."/>
            <person name="Lapidus A."/>
            <person name="Clum A."/>
            <person name="Lykidis A."/>
            <person name="Mavromatis K."/>
            <person name="Pagani I."/>
            <person name="Liolios K."/>
            <person name="Ivanova N."/>
            <person name="Goodwin L."/>
            <person name="Pitluck S."/>
            <person name="Chen A."/>
            <person name="Palaniappan K."/>
            <person name="Markowitz V."/>
            <person name="Bristow J."/>
            <person name="Velentzas A.D."/>
            <person name="Perisynakis A."/>
            <person name="Ouzounis C.C."/>
            <person name="Kyrpides N.C."/>
            <person name="Koukkou A.I."/>
            <person name="Drainas C."/>
        </authorList>
    </citation>
    <scope>NUCLEOTIDE SEQUENCE [LARGE SCALE GENOMIC DNA]</scope>
    <source>
        <strain evidence="8">DSM 18606 / JCM 16027 / LMG 23796 / Sphe3</strain>
    </source>
</reference>
<evidence type="ECO:0000259" key="6">
    <source>
        <dbReference type="Pfam" id="PF22725"/>
    </source>
</evidence>
<dbReference type="RefSeq" id="WP_013602443.1">
    <property type="nucleotide sequence ID" value="NC_015145.1"/>
</dbReference>
<dbReference type="SUPFAM" id="SSF51735">
    <property type="entry name" value="NAD(P)-binding Rossmann-fold domains"/>
    <property type="match status" value="1"/>
</dbReference>
<name>F0M4K8_PSEPM</name>
<dbReference type="Gene3D" id="3.40.50.720">
    <property type="entry name" value="NAD(P)-binding Rossmann-like Domain"/>
    <property type="match status" value="1"/>
</dbReference>
<sequence>MNPPAKPICAALIGAGNSGKFYHLPHLRDPARFNLRLVVAEHTDSALDVAQDVGAVASTDWRDAVDRPDIELLVVALPHKMHHPVVLEALRNGKHVLVEKPLALTITAADEMVEAAQRAGSVLLVHHQRRWEADFEAIHEIVKSGEIGEVWRANVARSHQGLYHKPSRQRPHAGAEIVTWAHEQNQGGGIAQVVGPHPVDHLLTLVHSEVTAVTAQTHSAAGDDVEDWIGIDLRFASQATGRVEVFRWSGIQPPRFAVYGTKGTAVSRGGDHVEVHLRDGSKRVIENLPMPGILGGEIYEDLFNAIRYGRPPRISSTQARNVVEVLDLSRRSSQDGGRLVQVRSTPKPENSNPSTQPPPSEPASIRTQ</sequence>
<feature type="compositionally biased region" description="Polar residues" evidence="4">
    <location>
        <begin position="342"/>
        <end position="354"/>
    </location>
</feature>
<feature type="region of interest" description="Disordered" evidence="4">
    <location>
        <begin position="330"/>
        <end position="368"/>
    </location>
</feature>
<dbReference type="SUPFAM" id="SSF55347">
    <property type="entry name" value="Glyceraldehyde-3-phosphate dehydrogenase-like, C-terminal domain"/>
    <property type="match status" value="1"/>
</dbReference>
<dbReference type="HOGENOM" id="CLU_023194_1_0_11"/>
<feature type="domain" description="GFO/IDH/MocA-like oxidoreductase" evidence="6">
    <location>
        <begin position="135"/>
        <end position="265"/>
    </location>
</feature>
<dbReference type="PANTHER" id="PTHR43708:SF5">
    <property type="entry name" value="CONSERVED EXPRESSED OXIDOREDUCTASE (EUROFUNG)-RELATED"/>
    <property type="match status" value="1"/>
</dbReference>
<organism evidence="7 8">
    <name type="scientific">Pseudarthrobacter phenanthrenivorans (strain DSM 18606 / JCM 16027 / LMG 23796 / Sphe3)</name>
    <name type="common">Arthrobacter phenanthrenivorans</name>
    <dbReference type="NCBI Taxonomy" id="930171"/>
    <lineage>
        <taxon>Bacteria</taxon>
        <taxon>Bacillati</taxon>
        <taxon>Actinomycetota</taxon>
        <taxon>Actinomycetes</taxon>
        <taxon>Micrococcales</taxon>
        <taxon>Micrococcaceae</taxon>
        <taxon>Pseudarthrobacter</taxon>
    </lineage>
</organism>
<feature type="domain" description="Gfo/Idh/MocA-like oxidoreductase N-terminal" evidence="5">
    <location>
        <begin position="11"/>
        <end position="127"/>
    </location>
</feature>
<evidence type="ECO:0000259" key="5">
    <source>
        <dbReference type="Pfam" id="PF01408"/>
    </source>
</evidence>
<evidence type="ECO:0000256" key="4">
    <source>
        <dbReference type="SAM" id="MobiDB-lite"/>
    </source>
</evidence>
<evidence type="ECO:0000313" key="8">
    <source>
        <dbReference type="Proteomes" id="UP000008639"/>
    </source>
</evidence>
<protein>
    <submittedName>
        <fullName evidence="7">Putative dehydrogenase</fullName>
    </submittedName>
</protein>
<dbReference type="Gene3D" id="3.30.360.10">
    <property type="entry name" value="Dihydrodipicolinate Reductase, domain 2"/>
    <property type="match status" value="1"/>
</dbReference>
<dbReference type="AlphaFoldDB" id="F0M4K8"/>
<keyword evidence="3" id="KW-0520">NAD</keyword>
<evidence type="ECO:0000256" key="1">
    <source>
        <dbReference type="ARBA" id="ARBA00010928"/>
    </source>
</evidence>
<keyword evidence="2" id="KW-0560">Oxidoreductase</keyword>
<dbReference type="PANTHER" id="PTHR43708">
    <property type="entry name" value="CONSERVED EXPRESSED OXIDOREDUCTASE (EUROFUNG)"/>
    <property type="match status" value="1"/>
</dbReference>
<dbReference type="Proteomes" id="UP000008639">
    <property type="component" value="Chromosome"/>
</dbReference>
<dbReference type="InterPro" id="IPR051317">
    <property type="entry name" value="Gfo/Idh/MocA_oxidoreduct"/>
</dbReference>
<dbReference type="Pfam" id="PF01408">
    <property type="entry name" value="GFO_IDH_MocA"/>
    <property type="match status" value="1"/>
</dbReference>
<proteinExistence type="inferred from homology"/>
<gene>
    <name evidence="7" type="ordered locus">Asphe3_34530</name>
</gene>
<comment type="similarity">
    <text evidence="1">Belongs to the Gfo/Idh/MocA family.</text>
</comment>
<dbReference type="Pfam" id="PF22725">
    <property type="entry name" value="GFO_IDH_MocA_C3"/>
    <property type="match status" value="1"/>
</dbReference>
<evidence type="ECO:0000256" key="3">
    <source>
        <dbReference type="ARBA" id="ARBA00023027"/>
    </source>
</evidence>
<dbReference type="eggNOG" id="COG0673">
    <property type="taxonomic scope" value="Bacteria"/>
</dbReference>